<keyword evidence="3 7" id="KW-0997">Cell inner membrane</keyword>
<feature type="transmembrane region" description="Helical" evidence="8">
    <location>
        <begin position="7"/>
        <end position="27"/>
    </location>
</feature>
<dbReference type="RefSeq" id="WP_092813203.1">
    <property type="nucleotide sequence ID" value="NZ_FMVW01000005.1"/>
</dbReference>
<keyword evidence="6 8" id="KW-0472">Membrane</keyword>
<sequence>MIDPLHLCLLMFVAACGLLTAGFPVAFTLAGTALGFALIGSAFDVFSLSLLTAFPQSIFGTMTNETLVAVPLFVFMGVMLERSRVAEELLDNMGRLFGSVPGGLAFSVCIVGALLAASTGIVGATVVTMGLMSLPTMVKRGYNKRLACGTIAASGTLGQIIPPSIVLVLLGDQLSVAYQNAQFSMGIFAPDTVSVNDLFAGALLPGFMLVGLYIVYQIIYVFLHPAEAPAIPHEELGELSGFAFWGQVIHALAPPVLLIVAVLGSILIGLASPTEAAGVGAIGATMLAGYKRDERRAGPILIGVLCMAGLLLLTSFYDLRSQRSVVSVEEWVAIGAAVVLTLGLAWGVVMALWRTFTWRDENRERVLGAVCQSTMAISAMVFTIIIGARMFSIVFIGLGGADFIEEFLTALPGGTLAAILLVMLVMFVMGFFLDFLEIVFIVVPIVAPILLQMEMPGGGTMSPVWLGIMMAVNLQTSFLTPPFGFALFYLRGVAPPDIRTTDIYRGIVPFVIIQVFALVLLWFLPDVATWLPLKLYGH</sequence>
<feature type="transmembrane region" description="Helical" evidence="8">
    <location>
        <begin position="66"/>
        <end position="85"/>
    </location>
</feature>
<name>A0A1G5NPY6_AFIMA</name>
<evidence type="ECO:0000256" key="5">
    <source>
        <dbReference type="ARBA" id="ARBA00022989"/>
    </source>
</evidence>
<keyword evidence="2" id="KW-1003">Cell membrane</keyword>
<feature type="transmembrane region" description="Helical" evidence="8">
    <location>
        <begin position="297"/>
        <end position="319"/>
    </location>
</feature>
<feature type="transmembrane region" description="Helical" evidence="8">
    <location>
        <begin position="374"/>
        <end position="401"/>
    </location>
</feature>
<feature type="transmembrane region" description="Helical" evidence="8">
    <location>
        <begin position="331"/>
        <end position="353"/>
    </location>
</feature>
<feature type="transmembrane region" description="Helical" evidence="8">
    <location>
        <begin position="465"/>
        <end position="490"/>
    </location>
</feature>
<dbReference type="OrthoDB" id="7339120at2"/>
<dbReference type="InterPro" id="IPR004681">
    <property type="entry name" value="TRAP_DctM"/>
</dbReference>
<feature type="transmembrane region" description="Helical" evidence="8">
    <location>
        <begin position="33"/>
        <end position="54"/>
    </location>
</feature>
<evidence type="ECO:0000256" key="6">
    <source>
        <dbReference type="ARBA" id="ARBA00023136"/>
    </source>
</evidence>
<evidence type="ECO:0000313" key="10">
    <source>
        <dbReference type="EMBL" id="SCZ39214.1"/>
    </source>
</evidence>
<feature type="transmembrane region" description="Helical" evidence="8">
    <location>
        <begin position="146"/>
        <end position="170"/>
    </location>
</feature>
<dbReference type="PANTHER" id="PTHR33362">
    <property type="entry name" value="SIALIC ACID TRAP TRANSPORTER PERMEASE PROTEIN SIAT-RELATED"/>
    <property type="match status" value="1"/>
</dbReference>
<feature type="domain" description="TRAP C4-dicarboxylate transport system permease DctM subunit" evidence="9">
    <location>
        <begin position="13"/>
        <end position="289"/>
    </location>
</feature>
<dbReference type="EMBL" id="FMVW01000005">
    <property type="protein sequence ID" value="SCZ39214.1"/>
    <property type="molecule type" value="Genomic_DNA"/>
</dbReference>
<evidence type="ECO:0000256" key="4">
    <source>
        <dbReference type="ARBA" id="ARBA00022692"/>
    </source>
</evidence>
<keyword evidence="5 8" id="KW-1133">Transmembrane helix</keyword>
<feature type="transmembrane region" description="Helical" evidence="8">
    <location>
        <begin position="244"/>
        <end position="268"/>
    </location>
</feature>
<feature type="transmembrane region" description="Helical" evidence="8">
    <location>
        <begin position="407"/>
        <end position="428"/>
    </location>
</feature>
<evidence type="ECO:0000256" key="2">
    <source>
        <dbReference type="ARBA" id="ARBA00022475"/>
    </source>
</evidence>
<proteinExistence type="predicted"/>
<evidence type="ECO:0000256" key="3">
    <source>
        <dbReference type="ARBA" id="ARBA00022519"/>
    </source>
</evidence>
<evidence type="ECO:0000256" key="8">
    <source>
        <dbReference type="SAM" id="Phobius"/>
    </source>
</evidence>
<evidence type="ECO:0000256" key="1">
    <source>
        <dbReference type="ARBA" id="ARBA00004429"/>
    </source>
</evidence>
<dbReference type="STRING" id="1120955.SAMN03080610_02417"/>
<dbReference type="Pfam" id="PF06808">
    <property type="entry name" value="DctM"/>
    <property type="match status" value="2"/>
</dbReference>
<evidence type="ECO:0000313" key="11">
    <source>
        <dbReference type="Proteomes" id="UP000199347"/>
    </source>
</evidence>
<dbReference type="GO" id="GO:0022857">
    <property type="term" value="F:transmembrane transporter activity"/>
    <property type="evidence" value="ECO:0007669"/>
    <property type="project" value="UniProtKB-UniRule"/>
</dbReference>
<dbReference type="GO" id="GO:0005886">
    <property type="term" value="C:plasma membrane"/>
    <property type="evidence" value="ECO:0007669"/>
    <property type="project" value="UniProtKB-SubCell"/>
</dbReference>
<reference evidence="10 11" key="1">
    <citation type="submission" date="2016-10" db="EMBL/GenBank/DDBJ databases">
        <authorList>
            <person name="de Groot N.N."/>
        </authorList>
    </citation>
    <scope>NUCLEOTIDE SEQUENCE [LARGE SCALE GENOMIC DNA]</scope>
    <source>
        <strain evidence="10 11">DSM 2698</strain>
    </source>
</reference>
<dbReference type="AlphaFoldDB" id="A0A1G5NPY6"/>
<organism evidence="10 11">
    <name type="scientific">Afifella marina DSM 2698</name>
    <dbReference type="NCBI Taxonomy" id="1120955"/>
    <lineage>
        <taxon>Bacteria</taxon>
        <taxon>Pseudomonadati</taxon>
        <taxon>Pseudomonadota</taxon>
        <taxon>Alphaproteobacteria</taxon>
        <taxon>Hyphomicrobiales</taxon>
        <taxon>Afifellaceae</taxon>
        <taxon>Afifella</taxon>
    </lineage>
</organism>
<feature type="transmembrane region" description="Helical" evidence="8">
    <location>
        <begin position="105"/>
        <end position="134"/>
    </location>
</feature>
<evidence type="ECO:0000259" key="9">
    <source>
        <dbReference type="Pfam" id="PF06808"/>
    </source>
</evidence>
<evidence type="ECO:0000256" key="7">
    <source>
        <dbReference type="RuleBase" id="RU369079"/>
    </source>
</evidence>
<gene>
    <name evidence="10" type="ORF">SAMN03080610_02417</name>
</gene>
<feature type="transmembrane region" description="Helical" evidence="8">
    <location>
        <begin position="198"/>
        <end position="223"/>
    </location>
</feature>
<keyword evidence="4 8" id="KW-0812">Transmembrane</keyword>
<feature type="transmembrane region" description="Helical" evidence="8">
    <location>
        <begin position="502"/>
        <end position="524"/>
    </location>
</feature>
<dbReference type="InterPro" id="IPR010656">
    <property type="entry name" value="DctM"/>
</dbReference>
<feature type="transmembrane region" description="Helical" evidence="8">
    <location>
        <begin position="274"/>
        <end position="290"/>
    </location>
</feature>
<dbReference type="PANTHER" id="PTHR33362:SF7">
    <property type="entry name" value="SLL1103 PROTEIN"/>
    <property type="match status" value="1"/>
</dbReference>
<feature type="transmembrane region" description="Helical" evidence="8">
    <location>
        <begin position="435"/>
        <end position="453"/>
    </location>
</feature>
<feature type="domain" description="TRAP C4-dicarboxylate transport system permease DctM subunit" evidence="9">
    <location>
        <begin position="343"/>
        <end position="526"/>
    </location>
</feature>
<comment type="function">
    <text evidence="7">Part of the tripartite ATP-independent periplasmic (TRAP) transport system.</text>
</comment>
<dbReference type="Proteomes" id="UP000199347">
    <property type="component" value="Unassembled WGS sequence"/>
</dbReference>
<protein>
    <submittedName>
        <fullName evidence="10">TRAP transporter, DctM subunit</fullName>
    </submittedName>
</protein>
<comment type="subcellular location">
    <subcellularLocation>
        <location evidence="1 7">Cell inner membrane</location>
        <topology evidence="1 7">Multi-pass membrane protein</topology>
    </subcellularLocation>
</comment>
<accession>A0A1G5NPY6</accession>
<keyword evidence="11" id="KW-1185">Reference proteome</keyword>
<keyword evidence="7" id="KW-0813">Transport</keyword>